<keyword evidence="3 4" id="KW-0408">Iron</keyword>
<keyword evidence="2 4" id="KW-0479">Metal-binding</keyword>
<dbReference type="SUPFAM" id="SSF46626">
    <property type="entry name" value="Cytochrome c"/>
    <property type="match status" value="2"/>
</dbReference>
<reference evidence="6 7" key="1">
    <citation type="journal article" date="2017" name="Front. Microbiol.">
        <title>Comparative Genomic Analysis of the Class Epsilonproteobacteria and Proposed Reclassification to Epsilonbacteraeota (phyl. nov.).</title>
        <authorList>
            <person name="Waite D.W."/>
            <person name="Vanwonterghem I."/>
            <person name="Rinke C."/>
            <person name="Parks D.H."/>
            <person name="Zhang Y."/>
            <person name="Takai K."/>
            <person name="Sievert S.M."/>
            <person name="Simon J."/>
            <person name="Campbell B.J."/>
            <person name="Hanson T.E."/>
            <person name="Woyke T."/>
            <person name="Klotz M.G."/>
            <person name="Hugenholtz P."/>
        </authorList>
    </citation>
    <scope>NUCLEOTIDE SEQUENCE [LARGE SCALE GENOMIC DNA]</scope>
    <source>
        <strain evidence="6">UBA11420</strain>
    </source>
</reference>
<dbReference type="Pfam" id="PF00034">
    <property type="entry name" value="Cytochrom_C"/>
    <property type="match status" value="1"/>
</dbReference>
<accession>A0A2D3W365</accession>
<dbReference type="STRING" id="366522.GCA_001548055_01876"/>
<evidence type="ECO:0000259" key="5">
    <source>
        <dbReference type="PROSITE" id="PS51007"/>
    </source>
</evidence>
<evidence type="ECO:0000256" key="4">
    <source>
        <dbReference type="PROSITE-ProRule" id="PRU00433"/>
    </source>
</evidence>
<gene>
    <name evidence="6" type="ORF">CFH80_08115</name>
</gene>
<evidence type="ECO:0000313" key="6">
    <source>
        <dbReference type="EMBL" id="DAB35832.1"/>
    </source>
</evidence>
<evidence type="ECO:0000256" key="2">
    <source>
        <dbReference type="ARBA" id="ARBA00022723"/>
    </source>
</evidence>
<dbReference type="InterPro" id="IPR036909">
    <property type="entry name" value="Cyt_c-like_dom_sf"/>
</dbReference>
<dbReference type="GO" id="GO:0046872">
    <property type="term" value="F:metal ion binding"/>
    <property type="evidence" value="ECO:0007669"/>
    <property type="project" value="UniProtKB-KW"/>
</dbReference>
<dbReference type="PIRSF" id="PIRSF019225">
    <property type="entry name" value="Ubol_Cyt_c_Rdtase_Cyt_c_su_prd"/>
    <property type="match status" value="1"/>
</dbReference>
<dbReference type="EMBL" id="DLUG01000211">
    <property type="protein sequence ID" value="DAB35832.1"/>
    <property type="molecule type" value="Genomic_DNA"/>
</dbReference>
<protein>
    <submittedName>
        <fullName evidence="6">Cytochrome C</fullName>
    </submittedName>
</protein>
<keyword evidence="1 4" id="KW-0349">Heme</keyword>
<dbReference type="InterPro" id="IPR009056">
    <property type="entry name" value="Cyt_c-like_dom"/>
</dbReference>
<feature type="domain" description="Cytochrome c" evidence="5">
    <location>
        <begin position="50"/>
        <end position="194"/>
    </location>
</feature>
<dbReference type="GO" id="GO:0020037">
    <property type="term" value="F:heme binding"/>
    <property type="evidence" value="ECO:0007669"/>
    <property type="project" value="InterPro"/>
</dbReference>
<dbReference type="InterPro" id="IPR021195">
    <property type="entry name" value="Ubol_Cyt_c_Rdtase_Cyt_c_su_prd"/>
</dbReference>
<proteinExistence type="predicted"/>
<organism evidence="6 7">
    <name type="scientific">Sulfurospirillum cavolei</name>
    <dbReference type="NCBI Taxonomy" id="366522"/>
    <lineage>
        <taxon>Bacteria</taxon>
        <taxon>Pseudomonadati</taxon>
        <taxon>Campylobacterota</taxon>
        <taxon>Epsilonproteobacteria</taxon>
        <taxon>Campylobacterales</taxon>
        <taxon>Sulfurospirillaceae</taxon>
        <taxon>Sulfurospirillum</taxon>
    </lineage>
</organism>
<dbReference type="Proteomes" id="UP000231638">
    <property type="component" value="Unassembled WGS sequence"/>
</dbReference>
<evidence type="ECO:0000313" key="7">
    <source>
        <dbReference type="Proteomes" id="UP000231638"/>
    </source>
</evidence>
<name>A0A2D3W365_9BACT</name>
<dbReference type="Gene3D" id="1.10.760.10">
    <property type="entry name" value="Cytochrome c-like domain"/>
    <property type="match status" value="2"/>
</dbReference>
<dbReference type="AlphaFoldDB" id="A0A2D3W365"/>
<comment type="caution">
    <text evidence="6">The sequence shown here is derived from an EMBL/GenBank/DDBJ whole genome shotgun (WGS) entry which is preliminary data.</text>
</comment>
<feature type="non-terminal residue" evidence="6">
    <location>
        <position position="258"/>
    </location>
</feature>
<dbReference type="PROSITE" id="PS51007">
    <property type="entry name" value="CYTC"/>
    <property type="match status" value="1"/>
</dbReference>
<evidence type="ECO:0000256" key="3">
    <source>
        <dbReference type="ARBA" id="ARBA00023004"/>
    </source>
</evidence>
<sequence length="258" mass="28601">MRELKILVVVLFFTAVVYWGVEPFAHSQMHPHVAPADFSFKDLGHTVGKGDFIKGEELVQANCVACHSVKSVGIQSAMSESDASLAYGVVPPDLSNAGLLYDPAFLSAFLKNPAKAMLVEHKFDQTRTFPMPSYDWMSEDEIASILAFFHSIVKPVSDKALYEEACGRCHDMKYDKTMSPSDKAALTAYMGTLPPDLSIMIRAKSDEYLSTFINNPQKQLAGTSMPRVGLTEKAQNQVISYMEKVGDRKKAEREDLGY</sequence>
<dbReference type="GO" id="GO:0009055">
    <property type="term" value="F:electron transfer activity"/>
    <property type="evidence" value="ECO:0007669"/>
    <property type="project" value="InterPro"/>
</dbReference>
<evidence type="ECO:0000256" key="1">
    <source>
        <dbReference type="ARBA" id="ARBA00022617"/>
    </source>
</evidence>